<feature type="compositionally biased region" description="Polar residues" evidence="1">
    <location>
        <begin position="714"/>
        <end position="726"/>
    </location>
</feature>
<reference evidence="2 3" key="1">
    <citation type="journal article" date="2018" name="Evol. Lett.">
        <title>Horizontal gene cluster transfer increased hallucinogenic mushroom diversity.</title>
        <authorList>
            <person name="Reynolds H.T."/>
            <person name="Vijayakumar V."/>
            <person name="Gluck-Thaler E."/>
            <person name="Korotkin H.B."/>
            <person name="Matheny P.B."/>
            <person name="Slot J.C."/>
        </authorList>
    </citation>
    <scope>NUCLEOTIDE SEQUENCE [LARGE SCALE GENOMIC DNA]</scope>
    <source>
        <strain evidence="2 3">2631</strain>
    </source>
</reference>
<feature type="region of interest" description="Disordered" evidence="1">
    <location>
        <begin position="452"/>
        <end position="539"/>
    </location>
</feature>
<evidence type="ECO:0000313" key="3">
    <source>
        <dbReference type="Proteomes" id="UP000283269"/>
    </source>
</evidence>
<feature type="region of interest" description="Disordered" evidence="1">
    <location>
        <begin position="183"/>
        <end position="255"/>
    </location>
</feature>
<feature type="compositionally biased region" description="Basic and acidic residues" evidence="1">
    <location>
        <begin position="1141"/>
        <end position="1165"/>
    </location>
</feature>
<feature type="region of interest" description="Disordered" evidence="1">
    <location>
        <begin position="1121"/>
        <end position="1179"/>
    </location>
</feature>
<feature type="region of interest" description="Disordered" evidence="1">
    <location>
        <begin position="94"/>
        <end position="114"/>
    </location>
</feature>
<gene>
    <name evidence="2" type="ORF">CVT25_013822</name>
</gene>
<dbReference type="InterPro" id="IPR011993">
    <property type="entry name" value="PH-like_dom_sf"/>
</dbReference>
<name>A0A409XFW0_PSICY</name>
<feature type="region of interest" description="Disordered" evidence="1">
    <location>
        <begin position="619"/>
        <end position="652"/>
    </location>
</feature>
<feature type="compositionally biased region" description="Polar residues" evidence="1">
    <location>
        <begin position="56"/>
        <end position="65"/>
    </location>
</feature>
<feature type="compositionally biased region" description="Basic and acidic residues" evidence="1">
    <location>
        <begin position="525"/>
        <end position="535"/>
    </location>
</feature>
<dbReference type="InParanoid" id="A0A409XFW0"/>
<protein>
    <recommendedName>
        <fullName evidence="4">PH domain-containing protein</fullName>
    </recommendedName>
</protein>
<dbReference type="Gene3D" id="2.30.29.30">
    <property type="entry name" value="Pleckstrin-homology domain (PH domain)/Phosphotyrosine-binding domain (PTB)"/>
    <property type="match status" value="1"/>
</dbReference>
<dbReference type="EMBL" id="NHYD01001847">
    <property type="protein sequence ID" value="PPQ89635.1"/>
    <property type="molecule type" value="Genomic_DNA"/>
</dbReference>
<feature type="compositionally biased region" description="Polar residues" evidence="1">
    <location>
        <begin position="510"/>
        <end position="521"/>
    </location>
</feature>
<sequence>LITRVPTPRSLASPTFPRTSSPGLDLFPLRRGSIQDAPIVHRGMKLAKNTERSIETRSLSNSKSTNKGKEPIRGPHVDNVSNFGRETYVSHYNGASPYSSHDKTRPSTADGALNGRSKFRGSLLVAASDALGFRFGRRRPQSVRQPPTPIILPDVIEISAHRDEEDEERNHLRQMAAQAIGLGPFLVSPDSQSREDSTTDEDDEEHPPVSELRLGYPSNSDSVPNVEARSPEGSSLSVGVIPQQPPQGGRYRSGSVAHSQANSMTIAPIPPFPSTVSALTSFKQCSGVFPKYYPPSSLRIFALSKNWKSRYLILSSPATLVTRGQGPAVSYLHLFKTSGREEKELERLEINEDSVVFVSEEEVGGKRHVIKVGGADVGAMKKEYIIEEGGHTMWLLQIPDQVVAQKWITDIKNAILGQRTVRAGLIPAHTLGNNEPRGDMDVMLTIRAQNLVTSPNPNSRSSQTISPINTNFNDSKGTYASSVSSHSVRSQSTVPKSPTTGAVSTLKGLFSNSRPRSTSRAASIESERHTDREGYEESFTSMGSNLLSMLRSSTPDTQSINTTISTPISRLPFSGPVNPIDRRIDRRILSEHPPIQWASVEPSPSASAPVNRTTRGFSIGALSLQPPPRKRWTSTTSTPTNQDTGVDVNGNDRFRRTSLTQSVVFTERAETEPPSSPGHLSAFQFGTPEQRPRAPSLRSVSTYASAENAISIERSSLSTKRSSGTRSARRWSRQGALPNRLTPPSEPPPAIPTMQSPPVTNSSISERATTPNSAQSSDKSVVSNLPSFNKRASGSSVRSFGSYKTSHSNAGSASASSNFNSGSITLRPPPSHRTSMPPPRPAPTSALPPAPNTAENTQDVLKPLESVPSSSKSSFRSSVAHRTFRLSTIAAPKPPPSTTLPPRPDEPEFQTRRRSSSGGSSINVAHTHSPQLEPIPASPIPPTKIMNPFPPPAGPLPPTPPVPPSSLTTPAQSILPLPKRATSIKERLRKKSAPSTSAHQQSTRLPFTRPPSMSVSTAAPLLTTSPPPTPIAEKITMFQNDPSFLQMHTPIIPSLTPQALLSLPTEDEEIAEVTSLSPPPRRGSKQLLETDMESFKISAPVQPQDNISSIDVPRHLSLSRPGSVISHHSNHSQEVLDADWESPRDETSPEQLLEERLPSPIEPRHMSLSRPGSIISLGR</sequence>
<feature type="compositionally biased region" description="Polar residues" evidence="1">
    <location>
        <begin position="10"/>
        <end position="22"/>
    </location>
</feature>
<evidence type="ECO:0000256" key="1">
    <source>
        <dbReference type="SAM" id="MobiDB-lite"/>
    </source>
</evidence>
<feature type="compositionally biased region" description="Pro residues" evidence="1">
    <location>
        <begin position="936"/>
        <end position="964"/>
    </location>
</feature>
<feature type="region of interest" description="Disordered" evidence="1">
    <location>
        <begin position="714"/>
        <end position="856"/>
    </location>
</feature>
<dbReference type="AlphaFoldDB" id="A0A409XFW0"/>
<evidence type="ECO:0008006" key="4">
    <source>
        <dbReference type="Google" id="ProtNLM"/>
    </source>
</evidence>
<feature type="compositionally biased region" description="Polar residues" evidence="1">
    <location>
        <begin position="753"/>
        <end position="805"/>
    </location>
</feature>
<feature type="compositionally biased region" description="Basic and acidic residues" evidence="1">
    <location>
        <begin position="67"/>
        <end position="76"/>
    </location>
</feature>
<feature type="region of interest" description="Disordered" evidence="1">
    <location>
        <begin position="885"/>
        <end position="1026"/>
    </location>
</feature>
<feature type="region of interest" description="Disordered" evidence="1">
    <location>
        <begin position="48"/>
        <end position="82"/>
    </location>
</feature>
<dbReference type="OrthoDB" id="3256387at2759"/>
<comment type="caution">
    <text evidence="2">The sequence shown here is derived from an EMBL/GenBank/DDBJ whole genome shotgun (WGS) entry which is preliminary data.</text>
</comment>
<feature type="non-terminal residue" evidence="2">
    <location>
        <position position="1"/>
    </location>
</feature>
<accession>A0A409XFW0</accession>
<proteinExistence type="predicted"/>
<feature type="compositionally biased region" description="Polar residues" evidence="1">
    <location>
        <begin position="993"/>
        <end position="1015"/>
    </location>
</feature>
<feature type="compositionally biased region" description="Low complexity" evidence="1">
    <location>
        <begin position="806"/>
        <end position="823"/>
    </location>
</feature>
<dbReference type="SUPFAM" id="SSF50729">
    <property type="entry name" value="PH domain-like"/>
    <property type="match status" value="1"/>
</dbReference>
<dbReference type="Proteomes" id="UP000283269">
    <property type="component" value="Unassembled WGS sequence"/>
</dbReference>
<feature type="compositionally biased region" description="Low complexity" evidence="1">
    <location>
        <begin position="481"/>
        <end position="494"/>
    </location>
</feature>
<evidence type="ECO:0000313" key="2">
    <source>
        <dbReference type="EMBL" id="PPQ89635.1"/>
    </source>
</evidence>
<feature type="compositionally biased region" description="Polar residues" evidence="1">
    <location>
        <begin position="452"/>
        <end position="480"/>
    </location>
</feature>
<keyword evidence="3" id="KW-1185">Reference proteome</keyword>
<feature type="compositionally biased region" description="Pro residues" evidence="1">
    <location>
        <begin position="827"/>
        <end position="851"/>
    </location>
</feature>
<feature type="region of interest" description="Disordered" evidence="1">
    <location>
        <begin position="664"/>
        <end position="700"/>
    </location>
</feature>
<organism evidence="2 3">
    <name type="scientific">Psilocybe cyanescens</name>
    <dbReference type="NCBI Taxonomy" id="93625"/>
    <lineage>
        <taxon>Eukaryota</taxon>
        <taxon>Fungi</taxon>
        <taxon>Dikarya</taxon>
        <taxon>Basidiomycota</taxon>
        <taxon>Agaricomycotina</taxon>
        <taxon>Agaricomycetes</taxon>
        <taxon>Agaricomycetidae</taxon>
        <taxon>Agaricales</taxon>
        <taxon>Agaricineae</taxon>
        <taxon>Strophariaceae</taxon>
        <taxon>Psilocybe</taxon>
    </lineage>
</organism>
<feature type="region of interest" description="Disordered" evidence="1">
    <location>
        <begin position="1"/>
        <end position="24"/>
    </location>
</feature>
<feature type="compositionally biased region" description="Pro residues" evidence="1">
    <location>
        <begin position="892"/>
        <end position="902"/>
    </location>
</feature>
<dbReference type="STRING" id="93625.A0A409XFW0"/>